<proteinExistence type="predicted"/>
<dbReference type="InterPro" id="IPR032675">
    <property type="entry name" value="LRR_dom_sf"/>
</dbReference>
<evidence type="ECO:0000259" key="14">
    <source>
        <dbReference type="PROSITE" id="PS50837"/>
    </source>
</evidence>
<evidence type="ECO:0000313" key="15">
    <source>
        <dbReference type="EMBL" id="CAH2253051.1"/>
    </source>
</evidence>
<dbReference type="Gene3D" id="1.10.1900.50">
    <property type="match status" value="1"/>
</dbReference>
<dbReference type="InterPro" id="IPR027417">
    <property type="entry name" value="P-loop_NTPase"/>
</dbReference>
<dbReference type="Pfam" id="PF22524">
    <property type="entry name" value="WHD_Nlrc4"/>
    <property type="match status" value="1"/>
</dbReference>
<evidence type="ECO:0000256" key="4">
    <source>
        <dbReference type="ARBA" id="ARBA00022588"/>
    </source>
</evidence>
<name>A0AAD1VTL2_PELCU</name>
<keyword evidence="7" id="KW-0677">Repeat</keyword>
<dbReference type="Pfam" id="PF00619">
    <property type="entry name" value="CARD"/>
    <property type="match status" value="1"/>
</dbReference>
<dbReference type="GO" id="GO:0006954">
    <property type="term" value="P:inflammatory response"/>
    <property type="evidence" value="ECO:0007669"/>
    <property type="project" value="UniProtKB-KW"/>
</dbReference>
<dbReference type="Pfam" id="PF17889">
    <property type="entry name" value="NLRC4_HD"/>
    <property type="match status" value="1"/>
</dbReference>
<evidence type="ECO:0000256" key="1">
    <source>
        <dbReference type="ARBA" id="ARBA00004514"/>
    </source>
</evidence>
<evidence type="ECO:0000256" key="6">
    <source>
        <dbReference type="ARBA" id="ARBA00022703"/>
    </source>
</evidence>
<evidence type="ECO:0000256" key="2">
    <source>
        <dbReference type="ARBA" id="ARBA00015338"/>
    </source>
</evidence>
<dbReference type="SUPFAM" id="SSF52540">
    <property type="entry name" value="P-loop containing nucleoside triphosphate hydrolases"/>
    <property type="match status" value="1"/>
</dbReference>
<keyword evidence="10" id="KW-0391">Immunity</keyword>
<dbReference type="InterPro" id="IPR042220">
    <property type="entry name" value="NLRC4"/>
</dbReference>
<dbReference type="GO" id="GO:0006915">
    <property type="term" value="P:apoptotic process"/>
    <property type="evidence" value="ECO:0007669"/>
    <property type="project" value="UniProtKB-KW"/>
</dbReference>
<evidence type="ECO:0000256" key="5">
    <source>
        <dbReference type="ARBA" id="ARBA00022614"/>
    </source>
</evidence>
<evidence type="ECO:0000256" key="7">
    <source>
        <dbReference type="ARBA" id="ARBA00022737"/>
    </source>
</evidence>
<dbReference type="PANTHER" id="PTHR47688:SF1">
    <property type="entry name" value="NLR FAMILY CARD DOMAIN-CONTAINING PROTEIN 4"/>
    <property type="match status" value="1"/>
</dbReference>
<dbReference type="SUPFAM" id="SSF52047">
    <property type="entry name" value="RNI-like"/>
    <property type="match status" value="1"/>
</dbReference>
<dbReference type="InterPro" id="IPR001315">
    <property type="entry name" value="CARD"/>
</dbReference>
<dbReference type="GO" id="GO:0005829">
    <property type="term" value="C:cytosol"/>
    <property type="evidence" value="ECO:0007669"/>
    <property type="project" value="UniProtKB-SubCell"/>
</dbReference>
<feature type="domain" description="NACHT" evidence="14">
    <location>
        <begin position="165"/>
        <end position="283"/>
    </location>
</feature>
<gene>
    <name evidence="15" type="ORF">PECUL_23A019079</name>
</gene>
<dbReference type="Proteomes" id="UP001295444">
    <property type="component" value="Chromosome 02"/>
</dbReference>
<dbReference type="GO" id="GO:0045087">
    <property type="term" value="P:innate immune response"/>
    <property type="evidence" value="ECO:0007669"/>
    <property type="project" value="UniProtKB-KW"/>
</dbReference>
<evidence type="ECO:0000313" key="16">
    <source>
        <dbReference type="Proteomes" id="UP001295444"/>
    </source>
</evidence>
<dbReference type="Gene3D" id="3.40.50.300">
    <property type="entry name" value="P-loop containing nucleotide triphosphate hydrolases"/>
    <property type="match status" value="1"/>
</dbReference>
<dbReference type="Gene3D" id="1.10.533.10">
    <property type="entry name" value="Death Domain, Fas"/>
    <property type="match status" value="1"/>
</dbReference>
<dbReference type="GO" id="GO:0042742">
    <property type="term" value="P:defense response to bacterium"/>
    <property type="evidence" value="ECO:0007669"/>
    <property type="project" value="TreeGrafter"/>
</dbReference>
<dbReference type="PROSITE" id="PS50209">
    <property type="entry name" value="CARD"/>
    <property type="match status" value="1"/>
</dbReference>
<keyword evidence="4" id="KW-0399">Innate immunity</keyword>
<dbReference type="GO" id="GO:0016045">
    <property type="term" value="P:detection of bacterium"/>
    <property type="evidence" value="ECO:0007669"/>
    <property type="project" value="TreeGrafter"/>
</dbReference>
<dbReference type="InterPro" id="IPR040535">
    <property type="entry name" value="NLRC4_HD"/>
</dbReference>
<keyword evidence="16" id="KW-1185">Reference proteome</keyword>
<keyword evidence="11" id="KW-0395">Inflammatory response</keyword>
<dbReference type="AlphaFoldDB" id="A0AAD1VTL2"/>
<dbReference type="InterPro" id="IPR007111">
    <property type="entry name" value="NACHT_NTPase"/>
</dbReference>
<comment type="subcellular location">
    <subcellularLocation>
        <location evidence="1">Cytoplasm</location>
        <location evidence="1">Cytosol</location>
    </subcellularLocation>
</comment>
<dbReference type="PANTHER" id="PTHR47688">
    <property type="entry name" value="NLR FAMILY CARD DOMAIN-CONTAINING PROTEIN 4"/>
    <property type="match status" value="1"/>
</dbReference>
<organism evidence="15 16">
    <name type="scientific">Pelobates cultripes</name>
    <name type="common">Western spadefoot toad</name>
    <dbReference type="NCBI Taxonomy" id="61616"/>
    <lineage>
        <taxon>Eukaryota</taxon>
        <taxon>Metazoa</taxon>
        <taxon>Chordata</taxon>
        <taxon>Craniata</taxon>
        <taxon>Vertebrata</taxon>
        <taxon>Euteleostomi</taxon>
        <taxon>Amphibia</taxon>
        <taxon>Batrachia</taxon>
        <taxon>Anura</taxon>
        <taxon>Pelobatoidea</taxon>
        <taxon>Pelobatidae</taxon>
        <taxon>Pelobates</taxon>
    </lineage>
</organism>
<dbReference type="GO" id="GO:0005524">
    <property type="term" value="F:ATP binding"/>
    <property type="evidence" value="ECO:0007669"/>
    <property type="project" value="UniProtKB-KW"/>
</dbReference>
<reference evidence="15" key="1">
    <citation type="submission" date="2022-03" db="EMBL/GenBank/DDBJ databases">
        <authorList>
            <person name="Alioto T."/>
            <person name="Alioto T."/>
            <person name="Gomez Garrido J."/>
        </authorList>
    </citation>
    <scope>NUCLEOTIDE SEQUENCE</scope>
</reference>
<dbReference type="Gene3D" id="3.80.10.10">
    <property type="entry name" value="Ribonuclease Inhibitor"/>
    <property type="match status" value="2"/>
</dbReference>
<feature type="domain" description="CARD" evidence="13">
    <location>
        <begin position="1"/>
        <end position="88"/>
    </location>
</feature>
<evidence type="ECO:0000256" key="9">
    <source>
        <dbReference type="ARBA" id="ARBA00022840"/>
    </source>
</evidence>
<keyword evidence="8" id="KW-0547">Nucleotide-binding</keyword>
<accession>A0AAD1VTL2</accession>
<keyword evidence="6" id="KW-0053">Apoptosis</keyword>
<keyword evidence="9" id="KW-0067">ATP-binding</keyword>
<keyword evidence="3" id="KW-0963">Cytoplasm</keyword>
<dbReference type="Pfam" id="PF05729">
    <property type="entry name" value="NACHT"/>
    <property type="match status" value="1"/>
</dbReference>
<dbReference type="CDD" id="cd01671">
    <property type="entry name" value="CARD"/>
    <property type="match status" value="1"/>
</dbReference>
<dbReference type="InterPro" id="IPR053882">
    <property type="entry name" value="Nlrc4-like_WHD"/>
</dbReference>
<dbReference type="EMBL" id="OW240913">
    <property type="protein sequence ID" value="CAH2253051.1"/>
    <property type="molecule type" value="Genomic_DNA"/>
</dbReference>
<evidence type="ECO:0000256" key="11">
    <source>
        <dbReference type="ARBA" id="ARBA00023198"/>
    </source>
</evidence>
<keyword evidence="5" id="KW-0433">Leucine-rich repeat</keyword>
<dbReference type="GO" id="GO:0042981">
    <property type="term" value="P:regulation of apoptotic process"/>
    <property type="evidence" value="ECO:0007669"/>
    <property type="project" value="InterPro"/>
</dbReference>
<dbReference type="SUPFAM" id="SSF47986">
    <property type="entry name" value="DEATH domain"/>
    <property type="match status" value="1"/>
</dbReference>
<evidence type="ECO:0000259" key="13">
    <source>
        <dbReference type="PROSITE" id="PS50209"/>
    </source>
</evidence>
<evidence type="ECO:0000256" key="10">
    <source>
        <dbReference type="ARBA" id="ARBA00022859"/>
    </source>
</evidence>
<evidence type="ECO:0000256" key="3">
    <source>
        <dbReference type="ARBA" id="ARBA00022490"/>
    </source>
</evidence>
<evidence type="ECO:0000256" key="8">
    <source>
        <dbReference type="ARBA" id="ARBA00022741"/>
    </source>
</evidence>
<dbReference type="InterPro" id="IPR011029">
    <property type="entry name" value="DEATH-like_dom_sf"/>
</dbReference>
<dbReference type="FunFam" id="3.80.10.10:FF:000364">
    <property type="entry name" value="NLR family CARD domain containing 4"/>
    <property type="match status" value="1"/>
</dbReference>
<dbReference type="PROSITE" id="PS50837">
    <property type="entry name" value="NACHT"/>
    <property type="match status" value="1"/>
</dbReference>
<evidence type="ECO:0000256" key="12">
    <source>
        <dbReference type="ARBA" id="ARBA00030378"/>
    </source>
</evidence>
<protein>
    <recommendedName>
        <fullName evidence="2">NLR family CARD domain-containing protein 4</fullName>
    </recommendedName>
    <alternativeName>
        <fullName evidence="12">Ice protease-activating factor</fullName>
    </alternativeName>
</protein>
<sequence>MNLIRTKFSELTQRLGRVIAKQIADELYAQCILSMDEMQFVLSAKVDQDVARELVTMILKKGNEACICFLKLLENRDPHFYHDLIGQNTIGIDTKKELEDLSKYLKNLYQSPLFQKFNPLGDETGIDILFDLETTFKDPLLWEKDTLNRKKKQLTLAEILNKLRSPCIIEGEAGKGKTTILKRIALMWATDECKALSNYKLVFFVTLQSASDALYETLDDQLFPINSQWQKKKFMDEIWKLGQEVLFLLDGYDEFQADSCKQIDELIKQNPRFNSTVIVSTRTETIGKVRKFGALIVETSDFTEESAKELIENVLVEDEAKDLLATLEDSIFIKNLMKTPLFVVIACALRMGEKDFQMNTQTALFCTLYELMIERGKYKTSKIKKHIVKENIKCCGNLALRGLFDHMFDFRENHLPDIQEDVLLNIGLLNKYTAQRHRPTYRFFHKSFQEYVAGRRLSQLLCSEETRDVNEGQSYLNRIDSIHDITNKYSNLLLYTCGSSKTATHKVLNHIVAVCNKDITINSIDLAEFGVNLFYESSTKTELSNEFKSLFADKYLYINTNNISSQHFEFFEHLPNCLSALEIIKLELSGICESNPSKQRTPNDQISTYISEKAVKLFFNWNQNLQTLEVTLKNFDKLNRQDIRYLSKICCSARRLRLKIKKSAGVTGAITGILESCRNLQDLIVDHTPLCIEDERRIADMAVIRTLSISNMQLQHQPDGLLCGICKLVNIEKLILENIKMDEKDAQILALGIEKLSKLKILNLAILPEIGKGIEYIARAIASSCPQLEELKLSNCSLTGNALKIILKALIYLPTLKTLLLPGGSDVKLCLDALLFQLRKATGLSKLAIKRWNLADTDMIKLATHFRNESKKLEFLDLSNNRATSDGWIALMDVLQNLTKLTYLNFSTENLFTPDSVLVAKLSCVISDLQFLCTMELNNWELDTFDLDRIKKSKNMIHRQEETGVHFFSSC</sequence>